<evidence type="ECO:0000256" key="8">
    <source>
        <dbReference type="ARBA" id="ARBA00048679"/>
    </source>
</evidence>
<dbReference type="InterPro" id="IPR008271">
    <property type="entry name" value="Ser/Thr_kinase_AS"/>
</dbReference>
<evidence type="ECO:0000256" key="6">
    <source>
        <dbReference type="ARBA" id="ARBA00022840"/>
    </source>
</evidence>
<dbReference type="AlphaFoldDB" id="B7FRM2"/>
<dbReference type="Gene3D" id="1.10.510.10">
    <property type="entry name" value="Transferase(Phosphotransferase) domain 1"/>
    <property type="match status" value="1"/>
</dbReference>
<feature type="domain" description="Protein kinase" evidence="9">
    <location>
        <begin position="18"/>
        <end position="335"/>
    </location>
</feature>
<dbReference type="InterPro" id="IPR000719">
    <property type="entry name" value="Prot_kinase_dom"/>
</dbReference>
<feature type="non-terminal residue" evidence="10">
    <location>
        <position position="337"/>
    </location>
</feature>
<keyword evidence="2" id="KW-0723">Serine/threonine-protein kinase</keyword>
<dbReference type="GO" id="GO:0005524">
    <property type="term" value="F:ATP binding"/>
    <property type="evidence" value="ECO:0007669"/>
    <property type="project" value="UniProtKB-KW"/>
</dbReference>
<organism evidence="10 11">
    <name type="scientific">Phaeodactylum tricornutum (strain CCAP 1055/1)</name>
    <dbReference type="NCBI Taxonomy" id="556484"/>
    <lineage>
        <taxon>Eukaryota</taxon>
        <taxon>Sar</taxon>
        <taxon>Stramenopiles</taxon>
        <taxon>Ochrophyta</taxon>
        <taxon>Bacillariophyta</taxon>
        <taxon>Bacillariophyceae</taxon>
        <taxon>Bacillariophycidae</taxon>
        <taxon>Naviculales</taxon>
        <taxon>Phaeodactylaceae</taxon>
        <taxon>Phaeodactylum</taxon>
    </lineage>
</organism>
<sequence>MFLRYAGPVILLDTGRKVRLGRQIAEGGFSFVFEATDAQDTSSPDVVHRYALKRIRCGDTEILESCRHEARVHRAIRHPNVMPLLGMAITVDRQNRDASLCYMLFPYYPWSLRQQVNQRVFHSKSRRPDVAPWKELDVLEIVYGIVRGTRALHEAGFSHRDIKPENVLLPENRTSRSFSSKENTWQPVLMDFGSAGPLRQSLRNRNDVLMLAENASMHTTMPYRPPELLEGAVRVGDEDIDFAAVDVWSVGCTLFAILFGASPLESEFNQRDGSLRVVDCTQLSILKPVPMPPLQLSCGSWYSADILTLVVDMLVQDRHARPTLATVTSRLEQLIES</sequence>
<evidence type="ECO:0000313" key="10">
    <source>
        <dbReference type="EMBL" id="EEC51534.1"/>
    </source>
</evidence>
<dbReference type="OrthoDB" id="248923at2759"/>
<evidence type="ECO:0000256" key="5">
    <source>
        <dbReference type="ARBA" id="ARBA00022777"/>
    </source>
</evidence>
<dbReference type="GO" id="GO:0004674">
    <property type="term" value="F:protein serine/threonine kinase activity"/>
    <property type="evidence" value="ECO:0007669"/>
    <property type="project" value="UniProtKB-KW"/>
</dbReference>
<dbReference type="PROSITE" id="PS50011">
    <property type="entry name" value="PROTEIN_KINASE_DOM"/>
    <property type="match status" value="1"/>
</dbReference>
<dbReference type="RefSeq" id="XP_002177071.1">
    <property type="nucleotide sequence ID" value="XM_002177035.1"/>
</dbReference>
<protein>
    <recommendedName>
        <fullName evidence="1">non-specific serine/threonine protein kinase</fullName>
        <ecNumber evidence="1">2.7.11.1</ecNumber>
    </recommendedName>
</protein>
<dbReference type="eggNOG" id="KOG2345">
    <property type="taxonomic scope" value="Eukaryota"/>
</dbReference>
<dbReference type="PANTHER" id="PTHR45998">
    <property type="entry name" value="SERINE/THREONINE-PROTEIN KINASE 16"/>
    <property type="match status" value="1"/>
</dbReference>
<gene>
    <name evidence="10" type="ORF">PHATRDRAFT_9386</name>
</gene>
<keyword evidence="5" id="KW-0418">Kinase</keyword>
<dbReference type="Gene3D" id="3.30.200.20">
    <property type="entry name" value="Phosphorylase Kinase, domain 1"/>
    <property type="match status" value="1"/>
</dbReference>
<comment type="catalytic activity">
    <reaction evidence="8">
        <text>L-seryl-[protein] + ATP = O-phospho-L-seryl-[protein] + ADP + H(+)</text>
        <dbReference type="Rhea" id="RHEA:17989"/>
        <dbReference type="Rhea" id="RHEA-COMP:9863"/>
        <dbReference type="Rhea" id="RHEA-COMP:11604"/>
        <dbReference type="ChEBI" id="CHEBI:15378"/>
        <dbReference type="ChEBI" id="CHEBI:29999"/>
        <dbReference type="ChEBI" id="CHEBI:30616"/>
        <dbReference type="ChEBI" id="CHEBI:83421"/>
        <dbReference type="ChEBI" id="CHEBI:456216"/>
        <dbReference type="EC" id="2.7.11.1"/>
    </reaction>
</comment>
<proteinExistence type="predicted"/>
<dbReference type="EC" id="2.7.11.1" evidence="1"/>
<dbReference type="PaxDb" id="2850-Phatr9386"/>
<keyword evidence="4" id="KW-0547">Nucleotide-binding</keyword>
<keyword evidence="11" id="KW-1185">Reference proteome</keyword>
<dbReference type="InParanoid" id="B7FRM2"/>
<evidence type="ECO:0000256" key="2">
    <source>
        <dbReference type="ARBA" id="ARBA00022527"/>
    </source>
</evidence>
<dbReference type="PROSITE" id="PS00108">
    <property type="entry name" value="PROTEIN_KINASE_ST"/>
    <property type="match status" value="1"/>
</dbReference>
<dbReference type="KEGG" id="pti:PHATRDRAFT_9386"/>
<evidence type="ECO:0000256" key="4">
    <source>
        <dbReference type="ARBA" id="ARBA00022741"/>
    </source>
</evidence>
<reference evidence="11" key="2">
    <citation type="submission" date="2008-08" db="EMBL/GenBank/DDBJ databases">
        <authorList>
            <consortium name="Diatom Consortium"/>
            <person name="Grigoriev I."/>
            <person name="Grimwood J."/>
            <person name="Kuo A."/>
            <person name="Otillar R.P."/>
            <person name="Salamov A."/>
            <person name="Detter J.C."/>
            <person name="Lindquist E."/>
            <person name="Shapiro H."/>
            <person name="Lucas S."/>
            <person name="Glavina del Rio T."/>
            <person name="Pitluck S."/>
            <person name="Rokhsar D."/>
            <person name="Bowler C."/>
        </authorList>
    </citation>
    <scope>GENOME REANNOTATION</scope>
    <source>
        <strain evidence="11">CCAP 1055/1</strain>
    </source>
</reference>
<evidence type="ECO:0000256" key="1">
    <source>
        <dbReference type="ARBA" id="ARBA00012513"/>
    </source>
</evidence>
<dbReference type="InterPro" id="IPR011009">
    <property type="entry name" value="Kinase-like_dom_sf"/>
</dbReference>
<accession>B7FRM2</accession>
<dbReference type="SUPFAM" id="SSF56112">
    <property type="entry name" value="Protein kinase-like (PK-like)"/>
    <property type="match status" value="1"/>
</dbReference>
<reference evidence="10 11" key="1">
    <citation type="journal article" date="2008" name="Nature">
        <title>The Phaeodactylum genome reveals the evolutionary history of diatom genomes.</title>
        <authorList>
            <person name="Bowler C."/>
            <person name="Allen A.E."/>
            <person name="Badger J.H."/>
            <person name="Grimwood J."/>
            <person name="Jabbari K."/>
            <person name="Kuo A."/>
            <person name="Maheswari U."/>
            <person name="Martens C."/>
            <person name="Maumus F."/>
            <person name="Otillar R.P."/>
            <person name="Rayko E."/>
            <person name="Salamov A."/>
            <person name="Vandepoele K."/>
            <person name="Beszteri B."/>
            <person name="Gruber A."/>
            <person name="Heijde M."/>
            <person name="Katinka M."/>
            <person name="Mock T."/>
            <person name="Valentin K."/>
            <person name="Verret F."/>
            <person name="Berges J.A."/>
            <person name="Brownlee C."/>
            <person name="Cadoret J.P."/>
            <person name="Chiovitti A."/>
            <person name="Choi C.J."/>
            <person name="Coesel S."/>
            <person name="De Martino A."/>
            <person name="Detter J.C."/>
            <person name="Durkin C."/>
            <person name="Falciatore A."/>
            <person name="Fournet J."/>
            <person name="Haruta M."/>
            <person name="Huysman M.J."/>
            <person name="Jenkins B.D."/>
            <person name="Jiroutova K."/>
            <person name="Jorgensen R.E."/>
            <person name="Joubert Y."/>
            <person name="Kaplan A."/>
            <person name="Kroger N."/>
            <person name="Kroth P.G."/>
            <person name="La Roche J."/>
            <person name="Lindquist E."/>
            <person name="Lommer M."/>
            <person name="Martin-Jezequel V."/>
            <person name="Lopez P.J."/>
            <person name="Lucas S."/>
            <person name="Mangogna M."/>
            <person name="McGinnis K."/>
            <person name="Medlin L.K."/>
            <person name="Montsant A."/>
            <person name="Oudot-Le Secq M.P."/>
            <person name="Napoli C."/>
            <person name="Obornik M."/>
            <person name="Parker M.S."/>
            <person name="Petit J.L."/>
            <person name="Porcel B.M."/>
            <person name="Poulsen N."/>
            <person name="Robison M."/>
            <person name="Rychlewski L."/>
            <person name="Rynearson T.A."/>
            <person name="Schmutz J."/>
            <person name="Shapiro H."/>
            <person name="Siaut M."/>
            <person name="Stanley M."/>
            <person name="Sussman M.R."/>
            <person name="Taylor A.R."/>
            <person name="Vardi A."/>
            <person name="von Dassow P."/>
            <person name="Vyverman W."/>
            <person name="Willis A."/>
            <person name="Wyrwicz L.S."/>
            <person name="Rokhsar D.S."/>
            <person name="Weissenbach J."/>
            <person name="Armbrust E.V."/>
            <person name="Green B.R."/>
            <person name="Van de Peer Y."/>
            <person name="Grigoriev I.V."/>
        </authorList>
    </citation>
    <scope>NUCLEOTIDE SEQUENCE [LARGE SCALE GENOMIC DNA]</scope>
    <source>
        <strain evidence="10 11">CCAP 1055/1</strain>
    </source>
</reference>
<keyword evidence="6" id="KW-0067">ATP-binding</keyword>
<dbReference type="Pfam" id="PF00069">
    <property type="entry name" value="Pkinase"/>
    <property type="match status" value="1"/>
</dbReference>
<dbReference type="GO" id="GO:0005737">
    <property type="term" value="C:cytoplasm"/>
    <property type="evidence" value="ECO:0007669"/>
    <property type="project" value="TreeGrafter"/>
</dbReference>
<dbReference type="SMART" id="SM00220">
    <property type="entry name" value="S_TKc"/>
    <property type="match status" value="1"/>
</dbReference>
<dbReference type="InterPro" id="IPR052239">
    <property type="entry name" value="Ser/Thr-specific_kinases"/>
</dbReference>
<dbReference type="EMBL" id="CM000605">
    <property type="protein sequence ID" value="EEC51534.1"/>
    <property type="molecule type" value="Genomic_DNA"/>
</dbReference>
<dbReference type="PANTHER" id="PTHR45998:SF2">
    <property type="entry name" value="SERINE_THREONINE-PROTEIN KINASE 16"/>
    <property type="match status" value="1"/>
</dbReference>
<comment type="catalytic activity">
    <reaction evidence="7">
        <text>L-threonyl-[protein] + ATP = O-phospho-L-threonyl-[protein] + ADP + H(+)</text>
        <dbReference type="Rhea" id="RHEA:46608"/>
        <dbReference type="Rhea" id="RHEA-COMP:11060"/>
        <dbReference type="Rhea" id="RHEA-COMP:11605"/>
        <dbReference type="ChEBI" id="CHEBI:15378"/>
        <dbReference type="ChEBI" id="CHEBI:30013"/>
        <dbReference type="ChEBI" id="CHEBI:30616"/>
        <dbReference type="ChEBI" id="CHEBI:61977"/>
        <dbReference type="ChEBI" id="CHEBI:456216"/>
        <dbReference type="EC" id="2.7.11.1"/>
    </reaction>
</comment>
<name>B7FRM2_PHATC</name>
<keyword evidence="3" id="KW-0808">Transferase</keyword>
<evidence type="ECO:0000256" key="3">
    <source>
        <dbReference type="ARBA" id="ARBA00022679"/>
    </source>
</evidence>
<evidence type="ECO:0000313" key="11">
    <source>
        <dbReference type="Proteomes" id="UP000000759"/>
    </source>
</evidence>
<dbReference type="GeneID" id="7196697"/>
<dbReference type="Proteomes" id="UP000000759">
    <property type="component" value="Chromosome 1"/>
</dbReference>
<evidence type="ECO:0000256" key="7">
    <source>
        <dbReference type="ARBA" id="ARBA00047899"/>
    </source>
</evidence>
<evidence type="ECO:0000259" key="9">
    <source>
        <dbReference type="PROSITE" id="PS50011"/>
    </source>
</evidence>
<dbReference type="HOGENOM" id="CLU_588638_0_0_1"/>